<name>K1P5R2_MAGGI</name>
<protein>
    <submittedName>
        <fullName evidence="1">Phosphate-binding protein pstS</fullName>
    </submittedName>
</protein>
<gene>
    <name evidence="1" type="ORF">CGI_10010301</name>
</gene>
<dbReference type="EMBL" id="JH818665">
    <property type="protein sequence ID" value="EKC18957.1"/>
    <property type="molecule type" value="Genomic_DNA"/>
</dbReference>
<dbReference type="PANTHER" id="PTHR42996">
    <property type="entry name" value="PHOSPHATE-BINDING PROTEIN PSTS"/>
    <property type="match status" value="1"/>
</dbReference>
<proteinExistence type="predicted"/>
<dbReference type="AlphaFoldDB" id="K1P5R2"/>
<dbReference type="PANTHER" id="PTHR42996:SF1">
    <property type="entry name" value="PHOSPHATE-BINDING PROTEIN PSTS"/>
    <property type="match status" value="1"/>
</dbReference>
<sequence length="159" mass="17859">MVAFVVSYVNIRGKGASFPSEVYKMWMPSYKAYRQPYQSISMDYDSIGSGGGQKAIALNKDIEYAGSDSLLSEETKKLYPDMIEFPTIAGNYKTFVGLICYGRYSTGIVDPVFNSATPAVNSFRVKPSRLIYRSSLQPRRCELPLNKVIGDVYLYAIRQ</sequence>
<evidence type="ECO:0000313" key="1">
    <source>
        <dbReference type="EMBL" id="EKC18957.1"/>
    </source>
</evidence>
<reference evidence="1" key="1">
    <citation type="journal article" date="2012" name="Nature">
        <title>The oyster genome reveals stress adaptation and complexity of shell formation.</title>
        <authorList>
            <person name="Zhang G."/>
            <person name="Fang X."/>
            <person name="Guo X."/>
            <person name="Li L."/>
            <person name="Luo R."/>
            <person name="Xu F."/>
            <person name="Yang P."/>
            <person name="Zhang L."/>
            <person name="Wang X."/>
            <person name="Qi H."/>
            <person name="Xiong Z."/>
            <person name="Que H."/>
            <person name="Xie Y."/>
            <person name="Holland P.W."/>
            <person name="Paps J."/>
            <person name="Zhu Y."/>
            <person name="Wu F."/>
            <person name="Chen Y."/>
            <person name="Wang J."/>
            <person name="Peng C."/>
            <person name="Meng J."/>
            <person name="Yang L."/>
            <person name="Liu J."/>
            <person name="Wen B."/>
            <person name="Zhang N."/>
            <person name="Huang Z."/>
            <person name="Zhu Q."/>
            <person name="Feng Y."/>
            <person name="Mount A."/>
            <person name="Hedgecock D."/>
            <person name="Xu Z."/>
            <person name="Liu Y."/>
            <person name="Domazet-Loso T."/>
            <person name="Du Y."/>
            <person name="Sun X."/>
            <person name="Zhang S."/>
            <person name="Liu B."/>
            <person name="Cheng P."/>
            <person name="Jiang X."/>
            <person name="Li J."/>
            <person name="Fan D."/>
            <person name="Wang W."/>
            <person name="Fu W."/>
            <person name="Wang T."/>
            <person name="Wang B."/>
            <person name="Zhang J."/>
            <person name="Peng Z."/>
            <person name="Li Y."/>
            <person name="Li N."/>
            <person name="Wang J."/>
            <person name="Chen M."/>
            <person name="He Y."/>
            <person name="Tan F."/>
            <person name="Song X."/>
            <person name="Zheng Q."/>
            <person name="Huang R."/>
            <person name="Yang H."/>
            <person name="Du X."/>
            <person name="Chen L."/>
            <person name="Yang M."/>
            <person name="Gaffney P.M."/>
            <person name="Wang S."/>
            <person name="Luo L."/>
            <person name="She Z."/>
            <person name="Ming Y."/>
            <person name="Huang W."/>
            <person name="Zhang S."/>
            <person name="Huang B."/>
            <person name="Zhang Y."/>
            <person name="Qu T."/>
            <person name="Ni P."/>
            <person name="Miao G."/>
            <person name="Wang J."/>
            <person name="Wang Q."/>
            <person name="Steinberg C.E."/>
            <person name="Wang H."/>
            <person name="Li N."/>
            <person name="Qian L."/>
            <person name="Zhang G."/>
            <person name="Li Y."/>
            <person name="Yang H."/>
            <person name="Liu X."/>
            <person name="Wang J."/>
            <person name="Yin Y."/>
            <person name="Wang J."/>
        </authorList>
    </citation>
    <scope>NUCLEOTIDE SEQUENCE [LARGE SCALE GENOMIC DNA]</scope>
    <source>
        <strain evidence="1">05x7-T-G4-1.051#20</strain>
    </source>
</reference>
<accession>K1P5R2</accession>
<organism evidence="1">
    <name type="scientific">Magallana gigas</name>
    <name type="common">Pacific oyster</name>
    <name type="synonym">Crassostrea gigas</name>
    <dbReference type="NCBI Taxonomy" id="29159"/>
    <lineage>
        <taxon>Eukaryota</taxon>
        <taxon>Metazoa</taxon>
        <taxon>Spiralia</taxon>
        <taxon>Lophotrochozoa</taxon>
        <taxon>Mollusca</taxon>
        <taxon>Bivalvia</taxon>
        <taxon>Autobranchia</taxon>
        <taxon>Pteriomorphia</taxon>
        <taxon>Ostreida</taxon>
        <taxon>Ostreoidea</taxon>
        <taxon>Ostreidae</taxon>
        <taxon>Magallana</taxon>
    </lineage>
</organism>
<dbReference type="Gene3D" id="3.40.190.10">
    <property type="entry name" value="Periplasmic binding protein-like II"/>
    <property type="match status" value="1"/>
</dbReference>
<dbReference type="HOGENOM" id="CLU_1662513_0_0_1"/>
<dbReference type="InterPro" id="IPR050962">
    <property type="entry name" value="Phosphate-bind_PstS"/>
</dbReference>
<dbReference type="InParanoid" id="K1P5R2"/>
<dbReference type="SUPFAM" id="SSF53850">
    <property type="entry name" value="Periplasmic binding protein-like II"/>
    <property type="match status" value="1"/>
</dbReference>